<dbReference type="GO" id="GO:0016020">
    <property type="term" value="C:membrane"/>
    <property type="evidence" value="ECO:0007669"/>
    <property type="project" value="InterPro"/>
</dbReference>
<dbReference type="Proteomes" id="UP000007014">
    <property type="component" value="Chromosome 20"/>
</dbReference>
<dbReference type="PANTHER" id="PTHR33219">
    <property type="entry name" value="YLMG HOMOLOG PROTEIN 2, CHLOROPLASTIC"/>
    <property type="match status" value="1"/>
</dbReference>
<dbReference type="InterPro" id="IPR003425">
    <property type="entry name" value="CCB3/YggT"/>
</dbReference>
<sequence>MFLLYTGCVLRRDIRFGVCSKLNGAGARTQHYGSVRSGSTWWRKSLLPRGRYPVFTGYAAEQQRAPSKRCLCESLVMVTDVASTWMAFAWGAVTGSALTTPTVANSVQVPAFVAPLRGLLSLVFTTYTVLFLLRFVIPWFPQINAGRPPWSIVVLATEGLLRPTRRIIPPQGGVDITPLVWLALTSLSQELLVGSQGIITLLTR</sequence>
<accession>M1V7G6</accession>
<dbReference type="Pfam" id="PF02325">
    <property type="entry name" value="CCB3_YggT"/>
    <property type="match status" value="1"/>
</dbReference>
<dbReference type="PANTHER" id="PTHR33219:SF14">
    <property type="entry name" value="PROTEIN COFACTOR ASSEMBLY OF COMPLEX C SUBUNIT B CCB3, CHLOROPLASTIC-RELATED"/>
    <property type="match status" value="1"/>
</dbReference>
<dbReference type="OrthoDB" id="4696at2759"/>
<keyword evidence="2" id="KW-1185">Reference proteome</keyword>
<dbReference type="STRING" id="280699.M1V7G6"/>
<dbReference type="HOGENOM" id="CLU_1344966_0_0_1"/>
<organism evidence="1 2">
    <name type="scientific">Cyanidioschyzon merolae (strain NIES-3377 / 10D)</name>
    <name type="common">Unicellular red alga</name>
    <dbReference type="NCBI Taxonomy" id="280699"/>
    <lineage>
        <taxon>Eukaryota</taxon>
        <taxon>Rhodophyta</taxon>
        <taxon>Bangiophyceae</taxon>
        <taxon>Cyanidiales</taxon>
        <taxon>Cyanidiaceae</taxon>
        <taxon>Cyanidioschyzon</taxon>
    </lineage>
</organism>
<evidence type="ECO:0000313" key="2">
    <source>
        <dbReference type="Proteomes" id="UP000007014"/>
    </source>
</evidence>
<dbReference type="AlphaFoldDB" id="M1V7G6"/>
<proteinExistence type="predicted"/>
<reference evidence="1 2" key="1">
    <citation type="journal article" date="2004" name="Nature">
        <title>Genome sequence of the ultrasmall unicellular red alga Cyanidioschyzon merolae 10D.</title>
        <authorList>
            <person name="Matsuzaki M."/>
            <person name="Misumi O."/>
            <person name="Shin-i T."/>
            <person name="Maruyama S."/>
            <person name="Takahara M."/>
            <person name="Miyagishima S."/>
            <person name="Mori T."/>
            <person name="Nishida K."/>
            <person name="Yagisawa F."/>
            <person name="Nishida K."/>
            <person name="Yoshida Y."/>
            <person name="Nishimura Y."/>
            <person name="Nakao S."/>
            <person name="Kobayashi T."/>
            <person name="Momoyama Y."/>
            <person name="Higashiyama T."/>
            <person name="Minoda A."/>
            <person name="Sano M."/>
            <person name="Nomoto H."/>
            <person name="Oishi K."/>
            <person name="Hayashi H."/>
            <person name="Ohta F."/>
            <person name="Nishizaka S."/>
            <person name="Haga S."/>
            <person name="Miura S."/>
            <person name="Morishita T."/>
            <person name="Kabeya Y."/>
            <person name="Terasawa K."/>
            <person name="Suzuki Y."/>
            <person name="Ishii Y."/>
            <person name="Asakawa S."/>
            <person name="Takano H."/>
            <person name="Ohta N."/>
            <person name="Kuroiwa H."/>
            <person name="Tanaka K."/>
            <person name="Shimizu N."/>
            <person name="Sugano S."/>
            <person name="Sato N."/>
            <person name="Nozaki H."/>
            <person name="Ogasawara N."/>
            <person name="Kohara Y."/>
            <person name="Kuroiwa T."/>
        </authorList>
    </citation>
    <scope>NUCLEOTIDE SEQUENCE [LARGE SCALE GENOMIC DNA]</scope>
    <source>
        <strain evidence="1 2">10D</strain>
    </source>
</reference>
<reference evidence="1 2" key="2">
    <citation type="journal article" date="2007" name="BMC Biol.">
        <title>A 100%-complete sequence reveals unusually simple genomic features in the hot-spring red alga Cyanidioschyzon merolae.</title>
        <authorList>
            <person name="Nozaki H."/>
            <person name="Takano H."/>
            <person name="Misumi O."/>
            <person name="Terasawa K."/>
            <person name="Matsuzaki M."/>
            <person name="Maruyama S."/>
            <person name="Nishida K."/>
            <person name="Yagisawa F."/>
            <person name="Yoshida Y."/>
            <person name="Fujiwara T."/>
            <person name="Takio S."/>
            <person name="Tamura K."/>
            <person name="Chung S.J."/>
            <person name="Nakamura S."/>
            <person name="Kuroiwa H."/>
            <person name="Tanaka K."/>
            <person name="Sato N."/>
            <person name="Kuroiwa T."/>
        </authorList>
    </citation>
    <scope>NUCLEOTIDE SEQUENCE [LARGE SCALE GENOMIC DNA]</scope>
    <source>
        <strain evidence="1 2">10D</strain>
    </source>
</reference>
<name>M1V7G6_CYAM1</name>
<dbReference type="RefSeq" id="XP_005539116.1">
    <property type="nucleotide sequence ID" value="XM_005539059.1"/>
</dbReference>
<dbReference type="eggNOG" id="ENOG502S21M">
    <property type="taxonomic scope" value="Eukaryota"/>
</dbReference>
<dbReference type="EMBL" id="AP006502">
    <property type="protein sequence ID" value="BAM83080.1"/>
    <property type="molecule type" value="Genomic_DNA"/>
</dbReference>
<dbReference type="Gramene" id="CMT057CT">
    <property type="protein sequence ID" value="CMT057CT"/>
    <property type="gene ID" value="CMT057C"/>
</dbReference>
<evidence type="ECO:0008006" key="3">
    <source>
        <dbReference type="Google" id="ProtNLM"/>
    </source>
</evidence>
<protein>
    <recommendedName>
        <fullName evidence="3">YggT family protein</fullName>
    </recommendedName>
</protein>
<evidence type="ECO:0000313" key="1">
    <source>
        <dbReference type="EMBL" id="BAM83080.1"/>
    </source>
</evidence>
<dbReference type="KEGG" id="cme:CYME_CMT057C"/>
<dbReference type="GeneID" id="16997777"/>
<gene>
    <name evidence="1" type="ORF">CYME_CMT057C</name>
</gene>